<keyword evidence="1" id="KW-0808">Transferase</keyword>
<protein>
    <submittedName>
        <fullName evidence="5">1-acyl-sn-glycerol-3-phosphate acyltransferase</fullName>
    </submittedName>
</protein>
<sequence length="248" mass="28481">MKEEQTAELSAAQQPEKAPKKQKDTERVRLFPADKEGYHRMPLMNFLRAIFYPIHAVLYPFRMHGYKKVGPGPYIYVGNHYCLWDVFYPAHSTKDGIHYLAKESILHAPVLGSWAKRVGVIGAMRDGTDVHTLMDAMRVLKNGEKISMFPEGTRNKGEGDDFLPFHGGAALLAIKTKTPVIPFVICNRPHVFRVTHVVFGEPMELKEFYGRKLTQADYEAADEMLRNRLYELREEFRASRKKGKKKRG</sequence>
<dbReference type="SUPFAM" id="SSF69593">
    <property type="entry name" value="Glycerol-3-phosphate (1)-acyltransferase"/>
    <property type="match status" value="1"/>
</dbReference>
<dbReference type="PANTHER" id="PTHR10434">
    <property type="entry name" value="1-ACYL-SN-GLYCEROL-3-PHOSPHATE ACYLTRANSFERASE"/>
    <property type="match status" value="1"/>
</dbReference>
<feature type="compositionally biased region" description="Basic and acidic residues" evidence="3">
    <location>
        <begin position="17"/>
        <end position="26"/>
    </location>
</feature>
<dbReference type="GO" id="GO:0006654">
    <property type="term" value="P:phosphatidic acid biosynthetic process"/>
    <property type="evidence" value="ECO:0007669"/>
    <property type="project" value="TreeGrafter"/>
</dbReference>
<dbReference type="PANTHER" id="PTHR10434:SF11">
    <property type="entry name" value="1-ACYL-SN-GLYCEROL-3-PHOSPHATE ACYLTRANSFERASE"/>
    <property type="match status" value="1"/>
</dbReference>
<proteinExistence type="predicted"/>
<dbReference type="GO" id="GO:0003841">
    <property type="term" value="F:1-acylglycerol-3-phosphate O-acyltransferase activity"/>
    <property type="evidence" value="ECO:0007669"/>
    <property type="project" value="TreeGrafter"/>
</dbReference>
<comment type="caution">
    <text evidence="5">The sequence shown here is derived from an EMBL/GenBank/DDBJ whole genome shotgun (WGS) entry which is preliminary data.</text>
</comment>
<reference evidence="5" key="2">
    <citation type="submission" date="2021-04" db="EMBL/GenBank/DDBJ databases">
        <authorList>
            <person name="Gilroy R."/>
        </authorList>
    </citation>
    <scope>NUCLEOTIDE SEQUENCE</scope>
    <source>
        <strain evidence="5">ChiW7-2402</strain>
    </source>
</reference>
<evidence type="ECO:0000256" key="2">
    <source>
        <dbReference type="ARBA" id="ARBA00023315"/>
    </source>
</evidence>
<dbReference type="CDD" id="cd07989">
    <property type="entry name" value="LPLAT_AGPAT-like"/>
    <property type="match status" value="1"/>
</dbReference>
<reference evidence="5" key="1">
    <citation type="journal article" date="2021" name="PeerJ">
        <title>Extensive microbial diversity within the chicken gut microbiome revealed by metagenomics and culture.</title>
        <authorList>
            <person name="Gilroy R."/>
            <person name="Ravi A."/>
            <person name="Getino M."/>
            <person name="Pursley I."/>
            <person name="Horton D.L."/>
            <person name="Alikhan N.F."/>
            <person name="Baker D."/>
            <person name="Gharbi K."/>
            <person name="Hall N."/>
            <person name="Watson M."/>
            <person name="Adriaenssens E.M."/>
            <person name="Foster-Nyarko E."/>
            <person name="Jarju S."/>
            <person name="Secka A."/>
            <person name="Antonio M."/>
            <person name="Oren A."/>
            <person name="Chaudhuri R.R."/>
            <person name="La Ragione R."/>
            <person name="Hildebrand F."/>
            <person name="Pallen M.J."/>
        </authorList>
    </citation>
    <scope>NUCLEOTIDE SEQUENCE</scope>
    <source>
        <strain evidence="5">ChiW7-2402</strain>
    </source>
</reference>
<accession>A0A9D2G3T9</accession>
<feature type="region of interest" description="Disordered" evidence="3">
    <location>
        <begin position="1"/>
        <end position="26"/>
    </location>
</feature>
<dbReference type="InterPro" id="IPR002123">
    <property type="entry name" value="Plipid/glycerol_acylTrfase"/>
</dbReference>
<dbReference type="EMBL" id="DXBB01000052">
    <property type="protein sequence ID" value="HIZ72589.1"/>
    <property type="molecule type" value="Genomic_DNA"/>
</dbReference>
<evidence type="ECO:0000259" key="4">
    <source>
        <dbReference type="SMART" id="SM00563"/>
    </source>
</evidence>
<keyword evidence="2 5" id="KW-0012">Acyltransferase</keyword>
<evidence type="ECO:0000313" key="5">
    <source>
        <dbReference type="EMBL" id="HIZ72589.1"/>
    </source>
</evidence>
<evidence type="ECO:0000313" key="6">
    <source>
        <dbReference type="Proteomes" id="UP000824102"/>
    </source>
</evidence>
<dbReference type="SMART" id="SM00563">
    <property type="entry name" value="PlsC"/>
    <property type="match status" value="1"/>
</dbReference>
<feature type="domain" description="Phospholipid/glycerol acyltransferase" evidence="4">
    <location>
        <begin position="74"/>
        <end position="188"/>
    </location>
</feature>
<dbReference type="AlphaFoldDB" id="A0A9D2G3T9"/>
<organism evidence="5 6">
    <name type="scientific">Candidatus Gallimonas intestinavium</name>
    <dbReference type="NCBI Taxonomy" id="2838603"/>
    <lineage>
        <taxon>Bacteria</taxon>
        <taxon>Bacillati</taxon>
        <taxon>Bacillota</taxon>
        <taxon>Clostridia</taxon>
        <taxon>Candidatus Gallimonas</taxon>
    </lineage>
</organism>
<dbReference type="Pfam" id="PF01553">
    <property type="entry name" value="Acyltransferase"/>
    <property type="match status" value="1"/>
</dbReference>
<evidence type="ECO:0000256" key="3">
    <source>
        <dbReference type="SAM" id="MobiDB-lite"/>
    </source>
</evidence>
<name>A0A9D2G3T9_9FIRM</name>
<evidence type="ECO:0000256" key="1">
    <source>
        <dbReference type="ARBA" id="ARBA00022679"/>
    </source>
</evidence>
<dbReference type="Proteomes" id="UP000824102">
    <property type="component" value="Unassembled WGS sequence"/>
</dbReference>
<gene>
    <name evidence="5" type="ORF">H9964_03295</name>
</gene>